<proteinExistence type="predicted"/>
<dbReference type="GO" id="GO:0006508">
    <property type="term" value="P:proteolysis"/>
    <property type="evidence" value="ECO:0007669"/>
    <property type="project" value="InterPro"/>
</dbReference>
<evidence type="ECO:0000313" key="2">
    <source>
        <dbReference type="EMBL" id="TMQ52992.1"/>
    </source>
</evidence>
<dbReference type="InterPro" id="IPR011990">
    <property type="entry name" value="TPR-like_helical_dom_sf"/>
</dbReference>
<dbReference type="GO" id="GO:0004176">
    <property type="term" value="F:ATP-dependent peptidase activity"/>
    <property type="evidence" value="ECO:0007669"/>
    <property type="project" value="InterPro"/>
</dbReference>
<dbReference type="AlphaFoldDB" id="A0A538SNP5"/>
<organism evidence="2 3">
    <name type="scientific">Eiseniibacteriota bacterium</name>
    <dbReference type="NCBI Taxonomy" id="2212470"/>
    <lineage>
        <taxon>Bacteria</taxon>
        <taxon>Candidatus Eiseniibacteriota</taxon>
    </lineage>
</organism>
<dbReference type="EMBL" id="VBOT01000025">
    <property type="protein sequence ID" value="TMQ52992.1"/>
    <property type="molecule type" value="Genomic_DNA"/>
</dbReference>
<dbReference type="InterPro" id="IPR014721">
    <property type="entry name" value="Ribsml_uS5_D2-typ_fold_subgr"/>
</dbReference>
<dbReference type="Gene3D" id="1.25.40.10">
    <property type="entry name" value="Tetratricopeptide repeat domain"/>
    <property type="match status" value="1"/>
</dbReference>
<protein>
    <recommendedName>
        <fullName evidence="1">Lon proteolytic domain-containing protein</fullName>
    </recommendedName>
</protein>
<dbReference type="Pfam" id="PF05362">
    <property type="entry name" value="Lon_C"/>
    <property type="match status" value="1"/>
</dbReference>
<dbReference type="InterPro" id="IPR008269">
    <property type="entry name" value="Lon_proteolytic"/>
</dbReference>
<dbReference type="PANTHER" id="PTHR10046">
    <property type="entry name" value="ATP DEPENDENT LON PROTEASE FAMILY MEMBER"/>
    <property type="match status" value="1"/>
</dbReference>
<dbReference type="GO" id="GO:0030163">
    <property type="term" value="P:protein catabolic process"/>
    <property type="evidence" value="ECO:0007669"/>
    <property type="project" value="InterPro"/>
</dbReference>
<comment type="caution">
    <text evidence="2">The sequence shown here is derived from an EMBL/GenBank/DDBJ whole genome shotgun (WGS) entry which is preliminary data.</text>
</comment>
<feature type="domain" description="Lon proteolytic" evidence="1">
    <location>
        <begin position="497"/>
        <end position="649"/>
    </location>
</feature>
<gene>
    <name evidence="2" type="ORF">E6K73_01965</name>
</gene>
<dbReference type="InterPro" id="IPR020568">
    <property type="entry name" value="Ribosomal_Su5_D2-typ_SF"/>
</dbReference>
<dbReference type="InterPro" id="IPR027065">
    <property type="entry name" value="Lon_Prtase"/>
</dbReference>
<evidence type="ECO:0000313" key="3">
    <source>
        <dbReference type="Proteomes" id="UP000320184"/>
    </source>
</evidence>
<evidence type="ECO:0000259" key="1">
    <source>
        <dbReference type="Pfam" id="PF05362"/>
    </source>
</evidence>
<dbReference type="Gene3D" id="3.30.230.10">
    <property type="match status" value="1"/>
</dbReference>
<dbReference type="GO" id="GO:0004252">
    <property type="term" value="F:serine-type endopeptidase activity"/>
    <property type="evidence" value="ECO:0007669"/>
    <property type="project" value="InterPro"/>
</dbReference>
<dbReference type="SUPFAM" id="SSF54211">
    <property type="entry name" value="Ribosomal protein S5 domain 2-like"/>
    <property type="match status" value="1"/>
</dbReference>
<dbReference type="Proteomes" id="UP000320184">
    <property type="component" value="Unassembled WGS sequence"/>
</dbReference>
<sequence>MTSDPHIATTDSPAAHEQRLRHATVLVELGELSRAELEVADVLERCPEHLDALSLFAKLKHMRGELSLAVACGAQLQAKRAASGEMARMHLESMLHLAQDPERGAGEFLAVGQYQLVRKPTAYLALEDAFRSYVARRPNEARAACRQVGKRYREKDHEVYKLAVLAESWISELIGDLEAACETLELLGQERGFETDLDRLSALVSLYERVGTREKLEAAVNICRHLEKSLEHRAILGRLALLFRRLGRSDEAELYQRQHIAAYRRRMHRPSLADAVAVAAERFLPIERLREIRFGDSELPAEVSPRERAIACAIQGDGGAAREQLADSEAVLDLKYRANLKSLEDGLGALDQAVELYARALRGDPDDPEVIGWLLETHARDGQAAIAELFREPPIGSRAAQTLESMLQVTPNQPRVWRQLGTLFGLQPGGEDQRRQFEARAAALDQAARDRARAIGRVLSAAMYRFIGKAQGLIHEVWATREMASPGRGGMLRKEDILGNLTEEMKDNVRNIFLATREYAQAKFPHLTRDILDYTYSYKVTKEDEPSGGTSAGLPTALAFLSLFLQRPVPQDIALTGAIVTDAHDVLVLRPVGDIEYKVDAAYHRNLRMIVLPLGNQAQLEQSSLVPREISAEIVRHASNLDEAVKLAFGEGVFL</sequence>
<name>A0A538SNP5_UNCEI</name>
<accession>A0A538SNP5</accession>
<dbReference type="GO" id="GO:0005524">
    <property type="term" value="F:ATP binding"/>
    <property type="evidence" value="ECO:0007669"/>
    <property type="project" value="InterPro"/>
</dbReference>
<dbReference type="SUPFAM" id="SSF48452">
    <property type="entry name" value="TPR-like"/>
    <property type="match status" value="1"/>
</dbReference>
<reference evidence="2 3" key="1">
    <citation type="journal article" date="2019" name="Nat. Microbiol.">
        <title>Mediterranean grassland soil C-N compound turnover is dependent on rainfall and depth, and is mediated by genomically divergent microorganisms.</title>
        <authorList>
            <person name="Diamond S."/>
            <person name="Andeer P.F."/>
            <person name="Li Z."/>
            <person name="Crits-Christoph A."/>
            <person name="Burstein D."/>
            <person name="Anantharaman K."/>
            <person name="Lane K.R."/>
            <person name="Thomas B.C."/>
            <person name="Pan C."/>
            <person name="Northen T.R."/>
            <person name="Banfield J.F."/>
        </authorList>
    </citation>
    <scope>NUCLEOTIDE SEQUENCE [LARGE SCALE GENOMIC DNA]</scope>
    <source>
        <strain evidence="2">WS_3</strain>
    </source>
</reference>